<sequence>MERLALRYKDALRTSYTLGEILQQPFSVIVRDATIQRFEYTFEALWKFLKEYLKEREGIIANSPKACFREIFSLGVICEEETVQFLEMTDRRNDTSHTYKEEVAQIIYDKTQKYFLLMEGLLKKFRDKIT</sequence>
<gene>
    <name evidence="1" type="ORF">BROFUL_01091</name>
</gene>
<dbReference type="SUPFAM" id="SSF81593">
    <property type="entry name" value="Nucleotidyltransferase substrate binding subunit/domain"/>
    <property type="match status" value="1"/>
</dbReference>
<name>A0A0M2UXE5_9BACT</name>
<dbReference type="AlphaFoldDB" id="A0A0M2UXE5"/>
<accession>A0A0M2UXE5</accession>
<reference evidence="1 2" key="1">
    <citation type="journal article" date="2013" name="BMC Microbiol.">
        <title>Identification of the type II cytochrome c maturation pathway in anammox bacteria by comparative genomics.</title>
        <authorList>
            <person name="Ferousi C."/>
            <person name="Speth D.R."/>
            <person name="Reimann J."/>
            <person name="Op den Camp H.J."/>
            <person name="Allen J.W."/>
            <person name="Keltjens J.T."/>
            <person name="Jetten M.S."/>
        </authorList>
    </citation>
    <scope>NUCLEOTIDE SEQUENCE [LARGE SCALE GENOMIC DNA]</scope>
    <source>
        <strain evidence="1">RU1</strain>
    </source>
</reference>
<protein>
    <submittedName>
        <fullName evidence="1">Nucleotidyltransferase substrate binding protein like protein</fullName>
    </submittedName>
</protein>
<dbReference type="Gene3D" id="1.20.120.330">
    <property type="entry name" value="Nucleotidyltransferases domain 2"/>
    <property type="match status" value="1"/>
</dbReference>
<keyword evidence="2" id="KW-1185">Reference proteome</keyword>
<evidence type="ECO:0000313" key="1">
    <source>
        <dbReference type="EMBL" id="KKO20240.1"/>
    </source>
</evidence>
<dbReference type="NCBIfam" id="TIGR01987">
    <property type="entry name" value="HI0074"/>
    <property type="match status" value="1"/>
</dbReference>
<dbReference type="GO" id="GO:0016740">
    <property type="term" value="F:transferase activity"/>
    <property type="evidence" value="ECO:0007669"/>
    <property type="project" value="UniProtKB-KW"/>
</dbReference>
<dbReference type="InterPro" id="IPR010235">
    <property type="entry name" value="HepT"/>
</dbReference>
<dbReference type="Proteomes" id="UP000034954">
    <property type="component" value="Unassembled WGS sequence"/>
</dbReference>
<evidence type="ECO:0000313" key="2">
    <source>
        <dbReference type="Proteomes" id="UP000034954"/>
    </source>
</evidence>
<dbReference type="Pfam" id="PF08780">
    <property type="entry name" value="NTase_sub_bind"/>
    <property type="match status" value="1"/>
</dbReference>
<proteinExistence type="predicted"/>
<dbReference type="PATRIC" id="fig|380242.3.peg.1358"/>
<dbReference type="EMBL" id="LAQJ01000121">
    <property type="protein sequence ID" value="KKO20240.1"/>
    <property type="molecule type" value="Genomic_DNA"/>
</dbReference>
<organism evidence="1 2">
    <name type="scientific">Candidatus Brocadia fulgida</name>
    <dbReference type="NCBI Taxonomy" id="380242"/>
    <lineage>
        <taxon>Bacteria</taxon>
        <taxon>Pseudomonadati</taxon>
        <taxon>Planctomycetota</taxon>
        <taxon>Candidatus Brocadiia</taxon>
        <taxon>Candidatus Brocadiales</taxon>
        <taxon>Candidatus Brocadiaceae</taxon>
        <taxon>Candidatus Brocadia</taxon>
    </lineage>
</organism>
<comment type="caution">
    <text evidence="1">The sequence shown here is derived from an EMBL/GenBank/DDBJ whole genome shotgun (WGS) entry which is preliminary data.</text>
</comment>